<protein>
    <submittedName>
        <fullName evidence="2">Uncharacterized protein</fullName>
    </submittedName>
</protein>
<dbReference type="Proteomes" id="UP000198310">
    <property type="component" value="Unassembled WGS sequence"/>
</dbReference>
<dbReference type="EMBL" id="FZNS01000001">
    <property type="protein sequence ID" value="SNR30133.1"/>
    <property type="molecule type" value="Genomic_DNA"/>
</dbReference>
<accession>A0A238V931</accession>
<evidence type="ECO:0000313" key="3">
    <source>
        <dbReference type="Proteomes" id="UP000198310"/>
    </source>
</evidence>
<evidence type="ECO:0000256" key="1">
    <source>
        <dbReference type="SAM" id="MobiDB-lite"/>
    </source>
</evidence>
<reference evidence="3" key="1">
    <citation type="submission" date="2017-06" db="EMBL/GenBank/DDBJ databases">
        <authorList>
            <person name="Varghese N."/>
            <person name="Submissions S."/>
        </authorList>
    </citation>
    <scope>NUCLEOTIDE SEQUENCE [LARGE SCALE GENOMIC DNA]</scope>
    <source>
        <strain evidence="3">DSM 28041</strain>
    </source>
</reference>
<feature type="region of interest" description="Disordered" evidence="1">
    <location>
        <begin position="28"/>
        <end position="65"/>
    </location>
</feature>
<proteinExistence type="predicted"/>
<evidence type="ECO:0000313" key="2">
    <source>
        <dbReference type="EMBL" id="SNR30133.1"/>
    </source>
</evidence>
<dbReference type="RefSeq" id="WP_045689536.1">
    <property type="nucleotide sequence ID" value="NZ_FZNS01000001.1"/>
</dbReference>
<sequence>MVPSIHLFRKVLHAVGIGSVLTCCQQADSPNATADRPAPPQTVSAAPAGSTPSNNHNPDAGKPVTDEAGINILADWTRRYRVSFPNAYSHPRAFYINEKLVADILKQVNSSGNKGGLRMYLGLDSLGVTHMIVVAVDRNGVEVVRPRGATEGLVAPIVGETDARCPNNCDTSSPLTR</sequence>
<gene>
    <name evidence="2" type="ORF">SAMN06269173_101235</name>
</gene>
<organism evidence="2 3">
    <name type="scientific">Hymenobacter mucosus</name>
    <dbReference type="NCBI Taxonomy" id="1411120"/>
    <lineage>
        <taxon>Bacteria</taxon>
        <taxon>Pseudomonadati</taxon>
        <taxon>Bacteroidota</taxon>
        <taxon>Cytophagia</taxon>
        <taxon>Cytophagales</taxon>
        <taxon>Hymenobacteraceae</taxon>
        <taxon>Hymenobacter</taxon>
    </lineage>
</organism>
<keyword evidence="3" id="KW-1185">Reference proteome</keyword>
<name>A0A238V931_9BACT</name>
<dbReference type="AlphaFoldDB" id="A0A238V931"/>